<organism evidence="3 4">
    <name type="scientific">Chryseobacterium suipulveris</name>
    <dbReference type="NCBI Taxonomy" id="2929800"/>
    <lineage>
        <taxon>Bacteria</taxon>
        <taxon>Pseudomonadati</taxon>
        <taxon>Bacteroidota</taxon>
        <taxon>Flavobacteriia</taxon>
        <taxon>Flavobacteriales</taxon>
        <taxon>Weeksellaceae</taxon>
        <taxon>Chryseobacterium group</taxon>
        <taxon>Chryseobacterium</taxon>
    </lineage>
</organism>
<protein>
    <submittedName>
        <fullName evidence="3">SRPBCC family protein</fullName>
    </submittedName>
</protein>
<dbReference type="CDD" id="cd08901">
    <property type="entry name" value="SRPBCC_CalC_Aha1-like_8"/>
    <property type="match status" value="1"/>
</dbReference>
<name>A0ABY4BVV4_9FLAO</name>
<comment type="similarity">
    <text evidence="1">Belongs to the AHA1 family.</text>
</comment>
<dbReference type="Proteomes" id="UP000831460">
    <property type="component" value="Chromosome"/>
</dbReference>
<evidence type="ECO:0000313" key="4">
    <source>
        <dbReference type="Proteomes" id="UP000831460"/>
    </source>
</evidence>
<feature type="domain" description="Activator of Hsp90 ATPase homologue 1/2-like C-terminal" evidence="2">
    <location>
        <begin position="16"/>
        <end position="114"/>
    </location>
</feature>
<evidence type="ECO:0000313" key="3">
    <source>
        <dbReference type="EMBL" id="UOE42001.1"/>
    </source>
</evidence>
<dbReference type="EMBL" id="CP094532">
    <property type="protein sequence ID" value="UOE42001.1"/>
    <property type="molecule type" value="Genomic_DNA"/>
</dbReference>
<proteinExistence type="inferred from homology"/>
<dbReference type="InterPro" id="IPR023393">
    <property type="entry name" value="START-like_dom_sf"/>
</dbReference>
<accession>A0ABY4BVV4</accession>
<gene>
    <name evidence="3" type="ORF">MTP09_05040</name>
</gene>
<dbReference type="RefSeq" id="WP_243550935.1">
    <property type="nucleotide sequence ID" value="NZ_CP094532.1"/>
</dbReference>
<dbReference type="Gene3D" id="3.30.530.20">
    <property type="match status" value="1"/>
</dbReference>
<evidence type="ECO:0000259" key="2">
    <source>
        <dbReference type="Pfam" id="PF08327"/>
    </source>
</evidence>
<reference evidence="3 4" key="1">
    <citation type="submission" date="2022-03" db="EMBL/GenBank/DDBJ databases">
        <title>Chryseobacterium sp. isolated from particulate matters in swine house.</title>
        <authorList>
            <person name="Won M."/>
            <person name="Kim S.-J."/>
            <person name="Kwon S.-W."/>
        </authorList>
    </citation>
    <scope>NUCLEOTIDE SEQUENCE [LARGE SCALE GENOMIC DNA]</scope>
    <source>
        <strain evidence="3 4">SC2-2</strain>
    </source>
</reference>
<keyword evidence="4" id="KW-1185">Reference proteome</keyword>
<evidence type="ECO:0000256" key="1">
    <source>
        <dbReference type="ARBA" id="ARBA00006817"/>
    </source>
</evidence>
<dbReference type="SUPFAM" id="SSF55961">
    <property type="entry name" value="Bet v1-like"/>
    <property type="match status" value="1"/>
</dbReference>
<sequence>MENQNFAEAGMLIRKPVSEVFEAFVNPEVTTNFWFTKSSGKLEEGEEITWTWEMYGLDVPVRVSDVVNNEKIEIEWGNYDDMTRVVFTLKKISENETFVNVVNDLFKGNTDDMKKQIRDSTGGFNLVMAGCKAWLEHGINLNLIKDRFPMGK</sequence>
<dbReference type="InterPro" id="IPR013538">
    <property type="entry name" value="ASHA1/2-like_C"/>
</dbReference>
<dbReference type="Pfam" id="PF08327">
    <property type="entry name" value="AHSA1"/>
    <property type="match status" value="1"/>
</dbReference>